<protein>
    <recommendedName>
        <fullName evidence="9">Amino acid transporter transmembrane domain-containing protein</fullName>
    </recommendedName>
</protein>
<gene>
    <name evidence="10" type="ORF">PVAP13_7NG177300</name>
</gene>
<evidence type="ECO:0000256" key="6">
    <source>
        <dbReference type="ARBA" id="ARBA00023136"/>
    </source>
</evidence>
<dbReference type="EMBL" id="CM029050">
    <property type="protein sequence ID" value="KAG2566676.1"/>
    <property type="molecule type" value="Genomic_DNA"/>
</dbReference>
<accession>A0A8T0Q6N2</accession>
<keyword evidence="2" id="KW-0813">Transport</keyword>
<evidence type="ECO:0000256" key="5">
    <source>
        <dbReference type="ARBA" id="ARBA00022989"/>
    </source>
</evidence>
<dbReference type="InterPro" id="IPR013057">
    <property type="entry name" value="AA_transpt_TM"/>
</dbReference>
<evidence type="ECO:0000259" key="9">
    <source>
        <dbReference type="Pfam" id="PF01490"/>
    </source>
</evidence>
<dbReference type="Proteomes" id="UP000823388">
    <property type="component" value="Chromosome 7N"/>
</dbReference>
<evidence type="ECO:0000256" key="8">
    <source>
        <dbReference type="SAM" id="Phobius"/>
    </source>
</evidence>
<comment type="caution">
    <text evidence="10">The sequence shown here is derived from an EMBL/GenBank/DDBJ whole genome shotgun (WGS) entry which is preliminary data.</text>
</comment>
<dbReference type="AlphaFoldDB" id="A0A8T0Q6N2"/>
<keyword evidence="4" id="KW-0029">Amino-acid transport</keyword>
<evidence type="ECO:0000256" key="2">
    <source>
        <dbReference type="ARBA" id="ARBA00022448"/>
    </source>
</evidence>
<feature type="transmembrane region" description="Helical" evidence="8">
    <location>
        <begin position="302"/>
        <end position="320"/>
    </location>
</feature>
<reference evidence="10" key="1">
    <citation type="submission" date="2020-05" db="EMBL/GenBank/DDBJ databases">
        <title>WGS assembly of Panicum virgatum.</title>
        <authorList>
            <person name="Lovell J.T."/>
            <person name="Jenkins J."/>
            <person name="Shu S."/>
            <person name="Juenger T.E."/>
            <person name="Schmutz J."/>
        </authorList>
    </citation>
    <scope>NUCLEOTIDE SEQUENCE</scope>
    <source>
        <strain evidence="10">AP13</strain>
    </source>
</reference>
<evidence type="ECO:0000313" key="11">
    <source>
        <dbReference type="Proteomes" id="UP000823388"/>
    </source>
</evidence>
<dbReference type="PANTHER" id="PTHR48017">
    <property type="entry name" value="OS05G0424000 PROTEIN-RELATED"/>
    <property type="match status" value="1"/>
</dbReference>
<feature type="compositionally biased region" description="Basic and acidic residues" evidence="7">
    <location>
        <begin position="152"/>
        <end position="162"/>
    </location>
</feature>
<dbReference type="GO" id="GO:0006865">
    <property type="term" value="P:amino acid transport"/>
    <property type="evidence" value="ECO:0007669"/>
    <property type="project" value="UniProtKB-KW"/>
</dbReference>
<feature type="region of interest" description="Disordered" evidence="7">
    <location>
        <begin position="140"/>
        <end position="221"/>
    </location>
</feature>
<keyword evidence="6 8" id="KW-0472">Membrane</keyword>
<name>A0A8T0Q6N2_PANVG</name>
<proteinExistence type="predicted"/>
<feature type="compositionally biased region" description="Low complexity" evidence="7">
    <location>
        <begin position="186"/>
        <end position="213"/>
    </location>
</feature>
<keyword evidence="11" id="KW-1185">Reference proteome</keyword>
<dbReference type="GO" id="GO:0016020">
    <property type="term" value="C:membrane"/>
    <property type="evidence" value="ECO:0007669"/>
    <property type="project" value="UniProtKB-SubCell"/>
</dbReference>
<evidence type="ECO:0000256" key="3">
    <source>
        <dbReference type="ARBA" id="ARBA00022692"/>
    </source>
</evidence>
<feature type="domain" description="Amino acid transporter transmembrane" evidence="9">
    <location>
        <begin position="226"/>
        <end position="314"/>
    </location>
</feature>
<evidence type="ECO:0000256" key="7">
    <source>
        <dbReference type="SAM" id="MobiDB-lite"/>
    </source>
</evidence>
<keyword evidence="3 8" id="KW-0812">Transmembrane</keyword>
<comment type="subcellular location">
    <subcellularLocation>
        <location evidence="1">Membrane</location>
    </subcellularLocation>
</comment>
<evidence type="ECO:0000256" key="4">
    <source>
        <dbReference type="ARBA" id="ARBA00022970"/>
    </source>
</evidence>
<feature type="transmembrane region" description="Helical" evidence="8">
    <location>
        <begin position="226"/>
        <end position="247"/>
    </location>
</feature>
<feature type="domain" description="Amino acid transporter transmembrane" evidence="9">
    <location>
        <begin position="51"/>
        <end position="134"/>
    </location>
</feature>
<dbReference type="Pfam" id="PF01490">
    <property type="entry name" value="Aa_trans"/>
    <property type="match status" value="2"/>
</dbReference>
<evidence type="ECO:0000256" key="1">
    <source>
        <dbReference type="ARBA" id="ARBA00004370"/>
    </source>
</evidence>
<feature type="compositionally biased region" description="Basic residues" evidence="7">
    <location>
        <begin position="163"/>
        <end position="174"/>
    </location>
</feature>
<organism evidence="10 11">
    <name type="scientific">Panicum virgatum</name>
    <name type="common">Blackwell switchgrass</name>
    <dbReference type="NCBI Taxonomy" id="38727"/>
    <lineage>
        <taxon>Eukaryota</taxon>
        <taxon>Viridiplantae</taxon>
        <taxon>Streptophyta</taxon>
        <taxon>Embryophyta</taxon>
        <taxon>Tracheophyta</taxon>
        <taxon>Spermatophyta</taxon>
        <taxon>Magnoliopsida</taxon>
        <taxon>Liliopsida</taxon>
        <taxon>Poales</taxon>
        <taxon>Poaceae</taxon>
        <taxon>PACMAD clade</taxon>
        <taxon>Panicoideae</taxon>
        <taxon>Panicodae</taxon>
        <taxon>Paniceae</taxon>
        <taxon>Panicinae</taxon>
        <taxon>Panicum</taxon>
        <taxon>Panicum sect. Hiantes</taxon>
    </lineage>
</organism>
<feature type="transmembrane region" description="Helical" evidence="8">
    <location>
        <begin position="259"/>
        <end position="282"/>
    </location>
</feature>
<sequence>MAVGRSICPPEYVVVPVGHDEPLLGRYAAGDDDDGDASFVQTCLCARRCWSGVGLLSVPYALSEGGWLSLAQLAAVAAICWYTGLLLQRCMAADPAVRTYPDIGERAFGRGGRLLVSAFMHAELYLVAVGFLILDGPGQPRQSLPGRQRRPGARDARREAPVRRARRARGRAHHVAAQPRRAGLWPPRRACSRRPSSCSACSGPPPSTASGSPRRGRPRCGPRGSLPTALGLYTFCYCGHAVFPTLYTSMKEKSRFPKMLAICFVLCTLKYGSMAVLGYLMYGDGVQSQVTLNLPEARLSSRIAIFTTLINPLSKYALWWSRRSRRPSRAGSARRVRPCRWR</sequence>
<evidence type="ECO:0000313" key="10">
    <source>
        <dbReference type="EMBL" id="KAG2566676.1"/>
    </source>
</evidence>
<keyword evidence="5 8" id="KW-1133">Transmembrane helix</keyword>